<dbReference type="AlphaFoldDB" id="A0A9R1B849"/>
<gene>
    <name evidence="1" type="ORF">TRITD_6Bv1G043940</name>
</gene>
<name>A0A9R1B849_TRITD</name>
<dbReference type="EMBL" id="LT934122">
    <property type="protein sequence ID" value="VAI54964.1"/>
    <property type="molecule type" value="Genomic_DNA"/>
</dbReference>
<evidence type="ECO:0000313" key="2">
    <source>
        <dbReference type="Proteomes" id="UP000324705"/>
    </source>
</evidence>
<protein>
    <submittedName>
        <fullName evidence="1">Uncharacterized protein</fullName>
    </submittedName>
</protein>
<organism evidence="1 2">
    <name type="scientific">Triticum turgidum subsp. durum</name>
    <name type="common">Durum wheat</name>
    <name type="synonym">Triticum durum</name>
    <dbReference type="NCBI Taxonomy" id="4567"/>
    <lineage>
        <taxon>Eukaryota</taxon>
        <taxon>Viridiplantae</taxon>
        <taxon>Streptophyta</taxon>
        <taxon>Embryophyta</taxon>
        <taxon>Tracheophyta</taxon>
        <taxon>Spermatophyta</taxon>
        <taxon>Magnoliopsida</taxon>
        <taxon>Liliopsida</taxon>
        <taxon>Poales</taxon>
        <taxon>Poaceae</taxon>
        <taxon>BOP clade</taxon>
        <taxon>Pooideae</taxon>
        <taxon>Triticodae</taxon>
        <taxon>Triticeae</taxon>
        <taxon>Triticinae</taxon>
        <taxon>Triticum</taxon>
    </lineage>
</organism>
<reference evidence="1 2" key="1">
    <citation type="submission" date="2017-09" db="EMBL/GenBank/DDBJ databases">
        <authorList>
            <consortium name="International Durum Wheat Genome Sequencing Consortium (IDWGSC)"/>
            <person name="Milanesi L."/>
        </authorList>
    </citation>
    <scope>NUCLEOTIDE SEQUENCE [LARGE SCALE GENOMIC DNA]</scope>
    <source>
        <strain evidence="2">cv. Svevo</strain>
    </source>
</reference>
<keyword evidence="2" id="KW-1185">Reference proteome</keyword>
<dbReference type="Proteomes" id="UP000324705">
    <property type="component" value="Chromosome 6B"/>
</dbReference>
<accession>A0A9R1B849</accession>
<dbReference type="Gramene" id="TRITD6Bv1G043940.1">
    <property type="protein sequence ID" value="TRITD6Bv1G043940.1"/>
    <property type="gene ID" value="TRITD6Bv1G043940"/>
</dbReference>
<evidence type="ECO:0000313" key="1">
    <source>
        <dbReference type="EMBL" id="VAI54964.1"/>
    </source>
</evidence>
<proteinExistence type="predicted"/>
<sequence>MNPFCFRGMLSRPCVCCGYMEHGTAKMSARCSNICLKIVLFFCFAGDGNSVMFNVFKQRHAVALSSINMCIYCCCAGTMGFTTAVTSCIPLVRDMLC</sequence>